<dbReference type="Proteomes" id="UP001480595">
    <property type="component" value="Unassembled WGS sequence"/>
</dbReference>
<dbReference type="PROSITE" id="PS51257">
    <property type="entry name" value="PROKAR_LIPOPROTEIN"/>
    <property type="match status" value="1"/>
</dbReference>
<reference evidence="2 3" key="1">
    <citation type="submission" date="2023-01" db="EMBL/GenBank/DDBJ databases">
        <title>Analysis of 21 Apiospora genomes using comparative genomics revels a genus with tremendous synthesis potential of carbohydrate active enzymes and secondary metabolites.</title>
        <authorList>
            <person name="Sorensen T."/>
        </authorList>
    </citation>
    <scope>NUCLEOTIDE SEQUENCE [LARGE SCALE GENOMIC DNA]</scope>
    <source>
        <strain evidence="2 3">CBS 135458</strain>
    </source>
</reference>
<feature type="region of interest" description="Disordered" evidence="1">
    <location>
        <begin position="69"/>
        <end position="100"/>
    </location>
</feature>
<organism evidence="2 3">
    <name type="scientific">Apiospora phragmitis</name>
    <dbReference type="NCBI Taxonomy" id="2905665"/>
    <lineage>
        <taxon>Eukaryota</taxon>
        <taxon>Fungi</taxon>
        <taxon>Dikarya</taxon>
        <taxon>Ascomycota</taxon>
        <taxon>Pezizomycotina</taxon>
        <taxon>Sordariomycetes</taxon>
        <taxon>Xylariomycetidae</taxon>
        <taxon>Amphisphaeriales</taxon>
        <taxon>Apiosporaceae</taxon>
        <taxon>Apiospora</taxon>
    </lineage>
</organism>
<dbReference type="EMBL" id="JAQQWL010000005">
    <property type="protein sequence ID" value="KAK8073312.1"/>
    <property type="molecule type" value="Genomic_DNA"/>
</dbReference>
<proteinExistence type="predicted"/>
<feature type="compositionally biased region" description="Basic residues" evidence="1">
    <location>
        <begin position="80"/>
        <end position="98"/>
    </location>
</feature>
<evidence type="ECO:0000256" key="1">
    <source>
        <dbReference type="SAM" id="MobiDB-lite"/>
    </source>
</evidence>
<evidence type="ECO:0000313" key="3">
    <source>
        <dbReference type="Proteomes" id="UP001480595"/>
    </source>
</evidence>
<name>A0ABR1VR42_9PEZI</name>
<comment type="caution">
    <text evidence="2">The sequence shown here is derived from an EMBL/GenBank/DDBJ whole genome shotgun (WGS) entry which is preliminary data.</text>
</comment>
<dbReference type="GeneID" id="92088683"/>
<dbReference type="RefSeq" id="XP_066717787.1">
    <property type="nucleotide sequence ID" value="XM_066855620.1"/>
</dbReference>
<evidence type="ECO:0000313" key="2">
    <source>
        <dbReference type="EMBL" id="KAK8073312.1"/>
    </source>
</evidence>
<accession>A0ABR1VR42</accession>
<gene>
    <name evidence="2" type="ORF">PG994_004211</name>
</gene>
<keyword evidence="3" id="KW-1185">Reference proteome</keyword>
<protein>
    <submittedName>
        <fullName evidence="2">Uncharacterized protein</fullName>
    </submittedName>
</protein>
<sequence length="215" mass="24390">MSDIGRASFTDADYETGLPVHALFGCEDVQVTEIQTGPVIPSNTNLVLEELVSIRAMLANMEAQLRHLSKAEKPKGTSHSAKRKQSRSPTPPRKRQRKGREVNIRVTRAWLHLDEGPEILEYVWQHDRDGGGYWRQECGPESERVDGEYLLSYGSDLRVQIRPNGDWLPVNVRWNEETDSFGGLDAIDGKVFKVDKVGMMDLMRGVIRSYIGYVF</sequence>